<dbReference type="UniPathway" id="UPA00219"/>
<evidence type="ECO:0000256" key="14">
    <source>
        <dbReference type="ARBA" id="ARBA00022801"/>
    </source>
</evidence>
<dbReference type="EC" id="3.4.16.4" evidence="5"/>
<comment type="catalytic activity">
    <reaction evidence="25">
        <text>[GlcNAc-(1-&gt;4)-Mur2Ac(oyl-L-Ala-gamma-D-Glu-L-Lys-D-Ala-D-Ala)](n)-di-trans,octa-cis-undecaprenyl diphosphate + beta-D-GlcNAc-(1-&gt;4)-Mur2Ac(oyl-L-Ala-gamma-D-Glu-L-Lys-D-Ala-D-Ala)-di-trans,octa-cis-undecaprenyl diphosphate = [GlcNAc-(1-&gt;4)-Mur2Ac(oyl-L-Ala-gamma-D-Glu-L-Lys-D-Ala-D-Ala)](n+1)-di-trans,octa-cis-undecaprenyl diphosphate + di-trans,octa-cis-undecaprenyl diphosphate + H(+)</text>
        <dbReference type="Rhea" id="RHEA:23708"/>
        <dbReference type="Rhea" id="RHEA-COMP:9602"/>
        <dbReference type="Rhea" id="RHEA-COMP:9603"/>
        <dbReference type="ChEBI" id="CHEBI:15378"/>
        <dbReference type="ChEBI" id="CHEBI:58405"/>
        <dbReference type="ChEBI" id="CHEBI:60033"/>
        <dbReference type="ChEBI" id="CHEBI:78435"/>
        <dbReference type="EC" id="2.4.99.28"/>
    </reaction>
</comment>
<evidence type="ECO:0000313" key="33">
    <source>
        <dbReference type="Proteomes" id="UP000004949"/>
    </source>
</evidence>
<sequence length="895" mass="95827">MGATKGSEQCYAGRMTRRSFRSRNSQASGNPSPRGPRFRRFRQSLGILAGVGVLGVAGVGAAGWITYGKFASDLPSVDSLRAYQPPTVSRIYASDDRLMAELANERRIFVPVNAIPERVKNAFIATEDHNFYTHGGVDVMAIARAGMTDVFARHGKRPLGASTITQQVAKVMLLNSNVLTFNRKVKEALLALKMERVLSKDKILEIYLNGIYLGNGAYGVAAAAQTYFNKPLDQLDDAEAASLAALPKSPTNYNPFLHPQAAMMRRNTVLDLMAEQGVISREQAEQEKQEPLVPRQKQRFGPLPDSEWFGEEVRRQLIAKYGQDRALTGGLEVHTSLDQSLQTTATRLLHEGLMSYDRTHGGWRGPVHHLADIQESDWEPDLDHVTPPAGMLREWRLGVVLPGGTHVGWIEDGTSRTAALPASDIAWARRMHPLRAGDVIMIEPQESGAAALRQIPQVEGSVVTLDAHTGRVLAMVGGWSFHESQFNRATQALRQPGSSFKPFVYLAAMEQGISPSEKFDDAPISYGDWHPRNYEHDNWGPTTLHDALRESRNLVTIRVAAHLGMKAVADTAIRAGLVENMPHVLPAALGAVETTVMREAAAYATLANGGHIVVPSLVDDIQDRAGNILWQAPGYKLGTLMQAPPAPPADPNAPASAPTITPAAPAPSASTPPAPATPAEPVPGSVEVPSLTDTRPTLASEQSTFQIVDMMKDVIARGTGRMAGVGIDRPIAGKTGTSQDFHDAWFAGFSPDLVTVVWVGFDTPQTLGRNSDGGRVAGPIWNRIMKVALASRPKLDFRVPDGITLASYSTGRIQATDGFKADQVPGASVALHGFGAGTEALTAADTGADAVISDSESDMGSAPSTESGAPAQAGPNGQTRKQAPSEGDIGVGGLY</sequence>
<evidence type="ECO:0000256" key="6">
    <source>
        <dbReference type="ARBA" id="ARBA00018638"/>
    </source>
</evidence>
<evidence type="ECO:0000256" key="7">
    <source>
        <dbReference type="ARBA" id="ARBA00022475"/>
    </source>
</evidence>
<evidence type="ECO:0000256" key="23">
    <source>
        <dbReference type="ARBA" id="ARBA00034000"/>
    </source>
</evidence>
<evidence type="ECO:0000256" key="16">
    <source>
        <dbReference type="ARBA" id="ARBA00022968"/>
    </source>
</evidence>
<keyword evidence="16" id="KW-0735">Signal-anchor</keyword>
<dbReference type="GO" id="GO:0046677">
    <property type="term" value="P:response to antibiotic"/>
    <property type="evidence" value="ECO:0007669"/>
    <property type="project" value="UniProtKB-KW"/>
</dbReference>
<dbReference type="Gene3D" id="1.10.3810.10">
    <property type="entry name" value="Biosynthetic peptidoglycan transglycosylase-like"/>
    <property type="match status" value="1"/>
</dbReference>
<keyword evidence="10" id="KW-0645">Protease</keyword>
<dbReference type="GO" id="GO:0071555">
    <property type="term" value="P:cell wall organization"/>
    <property type="evidence" value="ECO:0007669"/>
    <property type="project" value="UniProtKB-KW"/>
</dbReference>
<evidence type="ECO:0000256" key="11">
    <source>
        <dbReference type="ARBA" id="ARBA00022676"/>
    </source>
</evidence>
<feature type="transmembrane region" description="Helical" evidence="28">
    <location>
        <begin position="45"/>
        <end position="67"/>
    </location>
</feature>
<dbReference type="InterPro" id="IPR012338">
    <property type="entry name" value="Beta-lactam/transpept-like"/>
</dbReference>
<dbReference type="EMBL" id="AGQV01000013">
    <property type="protein sequence ID" value="EHH67085.1"/>
    <property type="molecule type" value="Genomic_DNA"/>
</dbReference>
<dbReference type="PATRIC" id="fig|1088869.3.peg.2697"/>
<keyword evidence="19 28" id="KW-0472">Membrane</keyword>
<dbReference type="Pfam" id="PF00912">
    <property type="entry name" value="Transgly"/>
    <property type="match status" value="1"/>
</dbReference>
<dbReference type="FunFam" id="1.10.3810.10:FF:000003">
    <property type="entry name" value="Penicillin-binding protein 1a"/>
    <property type="match status" value="1"/>
</dbReference>
<comment type="catalytic activity">
    <reaction evidence="23">
        <text>Preferential cleavage: (Ac)2-L-Lys-D-Ala-|-D-Ala. Also transpeptidation of peptidyl-alanyl moieties that are N-acyl substituents of D-alanine.</text>
        <dbReference type="EC" id="3.4.16.4"/>
    </reaction>
</comment>
<keyword evidence="17" id="KW-0573">Peptidoglycan synthesis</keyword>
<evidence type="ECO:0000256" key="4">
    <source>
        <dbReference type="ARBA" id="ARBA00007739"/>
    </source>
</evidence>
<feature type="domain" description="Penicillin-binding protein transpeptidase" evidence="29">
    <location>
        <begin position="460"/>
        <end position="630"/>
    </location>
</feature>
<keyword evidence="9" id="KW-0121">Carboxypeptidase</keyword>
<evidence type="ECO:0000259" key="29">
    <source>
        <dbReference type="Pfam" id="PF00905"/>
    </source>
</evidence>
<dbReference type="InterPro" id="IPR031376">
    <property type="entry name" value="PCB_OB"/>
</dbReference>
<evidence type="ECO:0000256" key="27">
    <source>
        <dbReference type="SAM" id="MobiDB-lite"/>
    </source>
</evidence>
<keyword evidence="15" id="KW-0133">Cell shape</keyword>
<dbReference type="GO" id="GO:0030288">
    <property type="term" value="C:outer membrane-bounded periplasmic space"/>
    <property type="evidence" value="ECO:0007669"/>
    <property type="project" value="TreeGrafter"/>
</dbReference>
<evidence type="ECO:0000256" key="15">
    <source>
        <dbReference type="ARBA" id="ARBA00022960"/>
    </source>
</evidence>
<keyword evidence="13 28" id="KW-0812">Transmembrane</keyword>
<keyword evidence="12" id="KW-0808">Transferase</keyword>
<evidence type="ECO:0000256" key="12">
    <source>
        <dbReference type="ARBA" id="ARBA00022679"/>
    </source>
</evidence>
<dbReference type="InterPro" id="IPR001264">
    <property type="entry name" value="Glyco_trans_51"/>
</dbReference>
<keyword evidence="8" id="KW-0997">Cell inner membrane</keyword>
<dbReference type="GO" id="GO:0008955">
    <property type="term" value="F:peptidoglycan glycosyltransferase activity"/>
    <property type="evidence" value="ECO:0007669"/>
    <property type="project" value="UniProtKB-EC"/>
</dbReference>
<dbReference type="InterPro" id="IPR050396">
    <property type="entry name" value="Glycosyltr_51/Transpeptidase"/>
</dbReference>
<feature type="region of interest" description="Disordered" evidence="27">
    <location>
        <begin position="282"/>
        <end position="304"/>
    </location>
</feature>
<feature type="domain" description="Glycosyl transferase family 51" evidence="30">
    <location>
        <begin position="97"/>
        <end position="273"/>
    </location>
</feature>
<comment type="similarity">
    <text evidence="4">In the N-terminal section; belongs to the glycosyltransferase 51 family.</text>
</comment>
<keyword evidence="18 28" id="KW-1133">Transmembrane helix</keyword>
<feature type="compositionally biased region" description="Pro residues" evidence="27">
    <location>
        <begin position="670"/>
        <end position="681"/>
    </location>
</feature>
<protein>
    <recommendedName>
        <fullName evidence="6">Penicillin-binding protein 1A</fullName>
        <ecNumber evidence="24">2.4.99.28</ecNumber>
        <ecNumber evidence="5">3.4.16.4</ecNumber>
    </recommendedName>
</protein>
<evidence type="ECO:0000256" key="25">
    <source>
        <dbReference type="ARBA" id="ARBA00049902"/>
    </source>
</evidence>
<dbReference type="eggNOG" id="COG5009">
    <property type="taxonomic scope" value="Bacteria"/>
</dbReference>
<dbReference type="InterPro" id="IPR036950">
    <property type="entry name" value="PBP_transglycosylase"/>
</dbReference>
<proteinExistence type="inferred from homology"/>
<keyword evidence="7" id="KW-1003">Cell membrane</keyword>
<dbReference type="InterPro" id="IPR023346">
    <property type="entry name" value="Lysozyme-like_dom_sf"/>
</dbReference>
<feature type="domain" description="Penicillin-binding protein OB-like" evidence="31">
    <location>
        <begin position="363"/>
        <end position="458"/>
    </location>
</feature>
<evidence type="ECO:0000256" key="22">
    <source>
        <dbReference type="ARBA" id="ARBA00023316"/>
    </source>
</evidence>
<evidence type="ECO:0000256" key="9">
    <source>
        <dbReference type="ARBA" id="ARBA00022645"/>
    </source>
</evidence>
<dbReference type="Gene3D" id="3.40.710.10">
    <property type="entry name" value="DD-peptidase/beta-lactamase superfamily"/>
    <property type="match status" value="3"/>
</dbReference>
<dbReference type="GO" id="GO:0009002">
    <property type="term" value="F:serine-type D-Ala-D-Ala carboxypeptidase activity"/>
    <property type="evidence" value="ECO:0007669"/>
    <property type="project" value="UniProtKB-EC"/>
</dbReference>
<dbReference type="GO" id="GO:0009252">
    <property type="term" value="P:peptidoglycan biosynthetic process"/>
    <property type="evidence" value="ECO:0007669"/>
    <property type="project" value="UniProtKB-UniPathway"/>
</dbReference>
<evidence type="ECO:0000256" key="20">
    <source>
        <dbReference type="ARBA" id="ARBA00023251"/>
    </source>
</evidence>
<evidence type="ECO:0000256" key="26">
    <source>
        <dbReference type="ARBA" id="ARBA00060592"/>
    </source>
</evidence>
<evidence type="ECO:0000256" key="1">
    <source>
        <dbReference type="ARBA" id="ARBA00004249"/>
    </source>
</evidence>
<name>G6XMI7_9PROT</name>
<comment type="subcellular location">
    <subcellularLocation>
        <location evidence="1">Cell inner membrane</location>
        <topology evidence="1">Single-pass type II membrane protein</topology>
    </subcellularLocation>
</comment>
<evidence type="ECO:0000256" key="19">
    <source>
        <dbReference type="ARBA" id="ARBA00023136"/>
    </source>
</evidence>
<dbReference type="EC" id="2.4.99.28" evidence="24"/>
<evidence type="ECO:0000256" key="28">
    <source>
        <dbReference type="SAM" id="Phobius"/>
    </source>
</evidence>
<keyword evidence="11" id="KW-0328">Glycosyltransferase</keyword>
<feature type="region of interest" description="Disordered" evidence="27">
    <location>
        <begin position="641"/>
        <end position="696"/>
    </location>
</feature>
<dbReference type="NCBIfam" id="TIGR02074">
    <property type="entry name" value="PBP_1a_fam"/>
    <property type="match status" value="1"/>
</dbReference>
<keyword evidence="33" id="KW-1185">Reference proteome</keyword>
<dbReference type="AlphaFoldDB" id="G6XMI7"/>
<evidence type="ECO:0000256" key="13">
    <source>
        <dbReference type="ARBA" id="ARBA00022692"/>
    </source>
</evidence>
<keyword evidence="14" id="KW-0378">Hydrolase</keyword>
<dbReference type="Pfam" id="PF17092">
    <property type="entry name" value="PCB_OB"/>
    <property type="match status" value="1"/>
</dbReference>
<keyword evidence="21" id="KW-0511">Multifunctional enzyme</keyword>
<keyword evidence="20" id="KW-0046">Antibiotic resistance</keyword>
<feature type="domain" description="Penicillin-binding protein transpeptidase" evidence="29">
    <location>
        <begin position="700"/>
        <end position="786"/>
    </location>
</feature>
<keyword evidence="22" id="KW-0961">Cell wall biogenesis/degradation</keyword>
<accession>G6XMI7</accession>
<evidence type="ECO:0000259" key="31">
    <source>
        <dbReference type="Pfam" id="PF17092"/>
    </source>
</evidence>
<dbReference type="GO" id="GO:0005886">
    <property type="term" value="C:plasma membrane"/>
    <property type="evidence" value="ECO:0007669"/>
    <property type="project" value="UniProtKB-SubCell"/>
</dbReference>
<evidence type="ECO:0000256" key="8">
    <source>
        <dbReference type="ARBA" id="ARBA00022519"/>
    </source>
</evidence>
<feature type="compositionally biased region" description="Low complexity" evidence="27">
    <location>
        <begin position="652"/>
        <end position="669"/>
    </location>
</feature>
<dbReference type="Pfam" id="PF00905">
    <property type="entry name" value="Transpeptidase"/>
    <property type="match status" value="2"/>
</dbReference>
<evidence type="ECO:0000256" key="3">
    <source>
        <dbReference type="ARBA" id="ARBA00007090"/>
    </source>
</evidence>
<dbReference type="STRING" id="1088869.GMO_27050"/>
<evidence type="ECO:0000256" key="10">
    <source>
        <dbReference type="ARBA" id="ARBA00022670"/>
    </source>
</evidence>
<dbReference type="InterPro" id="IPR001460">
    <property type="entry name" value="PCN-bd_Tpept"/>
</dbReference>
<dbReference type="GO" id="GO:0008658">
    <property type="term" value="F:penicillin binding"/>
    <property type="evidence" value="ECO:0007669"/>
    <property type="project" value="InterPro"/>
</dbReference>
<evidence type="ECO:0000256" key="24">
    <source>
        <dbReference type="ARBA" id="ARBA00044770"/>
    </source>
</evidence>
<dbReference type="SUPFAM" id="SSF53955">
    <property type="entry name" value="Lysozyme-like"/>
    <property type="match status" value="1"/>
</dbReference>
<dbReference type="Proteomes" id="UP000004949">
    <property type="component" value="Unassembled WGS sequence"/>
</dbReference>
<comment type="similarity">
    <text evidence="3">In the C-terminal section; belongs to the transpeptidase family.</text>
</comment>
<feature type="region of interest" description="Disordered" evidence="27">
    <location>
        <begin position="1"/>
        <end position="36"/>
    </location>
</feature>
<dbReference type="GO" id="GO:0008360">
    <property type="term" value="P:regulation of cell shape"/>
    <property type="evidence" value="ECO:0007669"/>
    <property type="project" value="UniProtKB-KW"/>
</dbReference>
<dbReference type="GO" id="GO:0006508">
    <property type="term" value="P:proteolysis"/>
    <property type="evidence" value="ECO:0007669"/>
    <property type="project" value="UniProtKB-KW"/>
</dbReference>
<reference evidence="32 33" key="1">
    <citation type="submission" date="2011-10" db="EMBL/GenBank/DDBJ databases">
        <title>Genome sequence of Gluconobacter morbifer G707, isolated from Drosophila gut.</title>
        <authorList>
            <person name="Lee W.-J."/>
            <person name="Kim E.-K."/>
        </authorList>
    </citation>
    <scope>NUCLEOTIDE SEQUENCE [LARGE SCALE GENOMIC DNA]</scope>
    <source>
        <strain evidence="32 33">G707</strain>
    </source>
</reference>
<gene>
    <name evidence="32" type="ORF">GMO_27050</name>
</gene>
<evidence type="ECO:0000313" key="32">
    <source>
        <dbReference type="EMBL" id="EHH67085.1"/>
    </source>
</evidence>
<comment type="pathway">
    <text evidence="26">Glycan biosynthesis.</text>
</comment>
<organism evidence="32 33">
    <name type="scientific">Gluconobacter morbifer G707</name>
    <dbReference type="NCBI Taxonomy" id="1088869"/>
    <lineage>
        <taxon>Bacteria</taxon>
        <taxon>Pseudomonadati</taxon>
        <taxon>Pseudomonadota</taxon>
        <taxon>Alphaproteobacteria</taxon>
        <taxon>Acetobacterales</taxon>
        <taxon>Acetobacteraceae</taxon>
        <taxon>Gluconobacter</taxon>
    </lineage>
</organism>
<evidence type="ECO:0000256" key="21">
    <source>
        <dbReference type="ARBA" id="ARBA00023268"/>
    </source>
</evidence>
<evidence type="ECO:0000256" key="18">
    <source>
        <dbReference type="ARBA" id="ARBA00022989"/>
    </source>
</evidence>
<comment type="pathway">
    <text evidence="2">Cell wall biogenesis; peptidoglycan biosynthesis.</text>
</comment>
<dbReference type="PANTHER" id="PTHR32282:SF27">
    <property type="entry name" value="PENICILLIN-BINDING PROTEIN 1A"/>
    <property type="match status" value="1"/>
</dbReference>
<dbReference type="SUPFAM" id="SSF56601">
    <property type="entry name" value="beta-lactamase/transpeptidase-like"/>
    <property type="match status" value="1"/>
</dbReference>
<feature type="region of interest" description="Disordered" evidence="27">
    <location>
        <begin position="852"/>
        <end position="895"/>
    </location>
</feature>
<evidence type="ECO:0000259" key="30">
    <source>
        <dbReference type="Pfam" id="PF00912"/>
    </source>
</evidence>
<evidence type="ECO:0000256" key="5">
    <source>
        <dbReference type="ARBA" id="ARBA00012448"/>
    </source>
</evidence>
<evidence type="ECO:0000256" key="2">
    <source>
        <dbReference type="ARBA" id="ARBA00004752"/>
    </source>
</evidence>
<dbReference type="PANTHER" id="PTHR32282">
    <property type="entry name" value="BINDING PROTEIN TRANSPEPTIDASE, PUTATIVE-RELATED"/>
    <property type="match status" value="1"/>
</dbReference>
<comment type="caution">
    <text evidence="32">The sequence shown here is derived from an EMBL/GenBank/DDBJ whole genome shotgun (WGS) entry which is preliminary data.</text>
</comment>
<evidence type="ECO:0000256" key="17">
    <source>
        <dbReference type="ARBA" id="ARBA00022984"/>
    </source>
</evidence>